<proteinExistence type="predicted"/>
<feature type="transmembrane region" description="Helical" evidence="1">
    <location>
        <begin position="46"/>
        <end position="68"/>
    </location>
</feature>
<accession>A0A8J4M6W3</accession>
<keyword evidence="1" id="KW-1133">Transmembrane helix</keyword>
<keyword evidence="1" id="KW-0812">Transmembrane</keyword>
<name>A0A8J4M6W3_9PROT</name>
<organism evidence="2">
    <name type="scientific">Acidicaldus sp</name>
    <dbReference type="NCBI Taxonomy" id="1872105"/>
    <lineage>
        <taxon>Bacteria</taxon>
        <taxon>Pseudomonadati</taxon>
        <taxon>Pseudomonadota</taxon>
        <taxon>Alphaproteobacteria</taxon>
        <taxon>Acetobacterales</taxon>
        <taxon>Acetobacteraceae</taxon>
        <taxon>Acidicaldus</taxon>
    </lineage>
</organism>
<feature type="transmembrane region" description="Helical" evidence="1">
    <location>
        <begin position="73"/>
        <end position="92"/>
    </location>
</feature>
<gene>
    <name evidence="2" type="ORF">ENY07_13485</name>
</gene>
<evidence type="ECO:0000256" key="1">
    <source>
        <dbReference type="SAM" id="Phobius"/>
    </source>
</evidence>
<dbReference type="EMBL" id="DTQM01000256">
    <property type="protein sequence ID" value="HGC44212.1"/>
    <property type="molecule type" value="Genomic_DNA"/>
</dbReference>
<reference evidence="2" key="1">
    <citation type="journal article" date="2020" name="mSystems">
        <title>Genome- and Community-Level Interaction Insights into Carbon Utilization and Element Cycling Functions of Hydrothermarchaeota in Hydrothermal Sediment.</title>
        <authorList>
            <person name="Zhou Z."/>
            <person name="Liu Y."/>
            <person name="Xu W."/>
            <person name="Pan J."/>
            <person name="Luo Z.H."/>
            <person name="Li M."/>
        </authorList>
    </citation>
    <scope>NUCLEOTIDE SEQUENCE</scope>
    <source>
        <strain evidence="2">SpSt-997</strain>
    </source>
</reference>
<keyword evidence="1" id="KW-0472">Membrane</keyword>
<sequence>MSRVRPCTVLAAGFFVVAFGLAITLPPDTSLVAAMAFVDPVLPGQIHALLSLYLPAWVWSGIAVPLLLRPSWLLPASFGIIAAGLAVTLNAARHAPRSRRRPR</sequence>
<evidence type="ECO:0000313" key="2">
    <source>
        <dbReference type="EMBL" id="HGC44212.1"/>
    </source>
</evidence>
<protein>
    <submittedName>
        <fullName evidence="2">Uncharacterized protein</fullName>
    </submittedName>
</protein>
<dbReference type="AlphaFoldDB" id="A0A8J4M6W3"/>
<comment type="caution">
    <text evidence="2">The sequence shown here is derived from an EMBL/GenBank/DDBJ whole genome shotgun (WGS) entry which is preliminary data.</text>
</comment>